<keyword evidence="1" id="KW-0328">Glycosyltransferase</keyword>
<protein>
    <recommendedName>
        <fullName evidence="4">Glycosyltransferase 61 catalytic domain-containing protein</fullName>
    </recommendedName>
</protein>
<dbReference type="PANTHER" id="PTHR20961">
    <property type="entry name" value="GLYCOSYLTRANSFERASE"/>
    <property type="match status" value="1"/>
</dbReference>
<evidence type="ECO:0000256" key="3">
    <source>
        <dbReference type="ARBA" id="ARBA00023180"/>
    </source>
</evidence>
<evidence type="ECO:0000256" key="1">
    <source>
        <dbReference type="ARBA" id="ARBA00022676"/>
    </source>
</evidence>
<dbReference type="InterPro" id="IPR007657">
    <property type="entry name" value="Glycosyltransferase_61"/>
</dbReference>
<evidence type="ECO:0000256" key="2">
    <source>
        <dbReference type="ARBA" id="ARBA00022679"/>
    </source>
</evidence>
<keyword evidence="2" id="KW-0808">Transferase</keyword>
<proteinExistence type="predicted"/>
<dbReference type="Proteomes" id="UP001354989">
    <property type="component" value="Chromosome"/>
</dbReference>
<gene>
    <name evidence="5" type="ORF">PEPS_17900</name>
</gene>
<organism evidence="5 6">
    <name type="scientific">Persicobacter psychrovividus</name>
    <dbReference type="NCBI Taxonomy" id="387638"/>
    <lineage>
        <taxon>Bacteria</taxon>
        <taxon>Pseudomonadati</taxon>
        <taxon>Bacteroidota</taxon>
        <taxon>Cytophagia</taxon>
        <taxon>Cytophagales</taxon>
        <taxon>Persicobacteraceae</taxon>
        <taxon>Persicobacter</taxon>
    </lineage>
</organism>
<sequence length="409" mass="47291">MVTVKKLKSIARRQLNGKKVGRQIASVFMRRYLFAQESEVNLEQIPVIPPEPLPMVVPEHDFIHFRDDYKTQNADCETPPSSLTIVENCTVFTDNLFEFFVLQNNLILQQHSYFHRVDSSAEACSTGHYLPKIRKPRQLQGSVFSMVIGGGKDNYFHWMVDAIPRLWLLKKSGRWDDIDWFLMPNYSLTFQKQSIEFFGIPEEKIINAENIEYLQCERLYLPTTSRYNGWFRPWLMDFFKAYTAELTATIDAAPYIYISRGDASQRRVTNEDEVILALQKQGFDIIQLSKLSFQKQIALFKQAKVIIAPHGAALTNLFFCEPKTKVIEVFPSEYVSPLYQELALRLNLQYKMLICPSIKGAHKNETLHIANKADIEVPIDALHQSVSAYLEETKDLIGKKQSKSYRKAK</sequence>
<feature type="domain" description="Glycosyltransferase 61 catalytic" evidence="4">
    <location>
        <begin position="155"/>
        <end position="327"/>
    </location>
</feature>
<evidence type="ECO:0000259" key="4">
    <source>
        <dbReference type="Pfam" id="PF04577"/>
    </source>
</evidence>
<dbReference type="InterPro" id="IPR049625">
    <property type="entry name" value="Glyco_transf_61_cat"/>
</dbReference>
<accession>A0ABN6L8K8</accession>
<dbReference type="Pfam" id="PF04577">
    <property type="entry name" value="Glyco_transf_61"/>
    <property type="match status" value="1"/>
</dbReference>
<keyword evidence="3" id="KW-0325">Glycoprotein</keyword>
<dbReference type="EMBL" id="AP025292">
    <property type="protein sequence ID" value="BDC99509.1"/>
    <property type="molecule type" value="Genomic_DNA"/>
</dbReference>
<reference evidence="5 6" key="1">
    <citation type="submission" date="2021-12" db="EMBL/GenBank/DDBJ databases">
        <title>Genome sequencing of bacteria with rrn-lacking chromosome and rrn-plasmid.</title>
        <authorList>
            <person name="Anda M."/>
            <person name="Iwasaki W."/>
        </authorList>
    </citation>
    <scope>NUCLEOTIDE SEQUENCE [LARGE SCALE GENOMIC DNA]</scope>
    <source>
        <strain evidence="5 6">NBRC 101262</strain>
    </source>
</reference>
<name>A0ABN6L8K8_9BACT</name>
<keyword evidence="6" id="KW-1185">Reference proteome</keyword>
<evidence type="ECO:0000313" key="5">
    <source>
        <dbReference type="EMBL" id="BDC99509.1"/>
    </source>
</evidence>
<dbReference type="RefSeq" id="WP_338396838.1">
    <property type="nucleotide sequence ID" value="NZ_AP025292.1"/>
</dbReference>
<evidence type="ECO:0000313" key="6">
    <source>
        <dbReference type="Proteomes" id="UP001354989"/>
    </source>
</evidence>